<keyword evidence="1" id="KW-0175">Coiled coil</keyword>
<reference evidence="2" key="1">
    <citation type="journal article" date="2016" name="ISME J.">
        <title>Chasing the elusive Euryarchaeota class WSA2: genomes reveal a uniquely fastidious methyl-reducing methanogen.</title>
        <authorList>
            <person name="Nobu M.K."/>
            <person name="Narihiro T."/>
            <person name="Kuroda K."/>
            <person name="Mei R."/>
            <person name="Liu W.T."/>
        </authorList>
    </citation>
    <scope>NUCLEOTIDE SEQUENCE [LARGE SCALE GENOMIC DNA]</scope>
    <source>
        <strain evidence="2">ADurb1213_Bin02801</strain>
    </source>
</reference>
<gene>
    <name evidence="2" type="ORF">APG09_00967</name>
</gene>
<comment type="caution">
    <text evidence="2">The sequence shown here is derived from an EMBL/GenBank/DDBJ whole genome shotgun (WGS) entry which is preliminary data.</text>
</comment>
<sequence>MEGNNLNFERILNSPTYDPNFGITEKETLSVRTLNTLKSRYSYESKPTAFFIPIVALAYNEVIKQYLEYLSSFLPVIVLINGGDIPDSFDKVFFKKENSKTKEELLIECGIVKKEDFIISKMGILKEFVKEKLQYKYNDEIDQFNSQLEKLKREKDKILSSLVHVTELSEAIKKTSKTKVAVQGVEKLEVTKGYAEIILEHFLVKDFIPYNAEKDIYFLCPQLKVTFFYKDFVINVNAANTDFNNRLKAYLKSFLEETFPEGTKEEHEKFTSFKIAHPHNYAEHLEGGNFCFGKVNEKKILDLFQKNRIEEMIKYILSCLKTCCSSDHNAVFASDHFISGTETELIDFLNLMP</sequence>
<name>A0A150JKE5_9EURY</name>
<dbReference type="EMBL" id="LNJE01000010">
    <property type="protein sequence ID" value="KYC57722.1"/>
    <property type="molecule type" value="Genomic_DNA"/>
</dbReference>
<dbReference type="AlphaFoldDB" id="A0A150JKE5"/>
<protein>
    <submittedName>
        <fullName evidence="2">Uncharacterized protein</fullName>
    </submittedName>
</protein>
<evidence type="ECO:0000256" key="1">
    <source>
        <dbReference type="SAM" id="Coils"/>
    </source>
</evidence>
<accession>A0A150JKE5</accession>
<proteinExistence type="predicted"/>
<feature type="coiled-coil region" evidence="1">
    <location>
        <begin position="134"/>
        <end position="161"/>
    </location>
</feature>
<evidence type="ECO:0000313" key="2">
    <source>
        <dbReference type="EMBL" id="KYC57722.1"/>
    </source>
</evidence>
<organism evidence="2">
    <name type="scientific">Candidatus Methanofastidiosum methylothiophilum</name>
    <dbReference type="NCBI Taxonomy" id="1705564"/>
    <lineage>
        <taxon>Archaea</taxon>
        <taxon>Methanobacteriati</taxon>
        <taxon>Methanobacteriota</taxon>
        <taxon>Stenosarchaea group</taxon>
        <taxon>Candidatus Methanofastidiosia</taxon>
        <taxon>Candidatus Methanofastidiosales</taxon>
        <taxon>Candidatus Methanofastidiosaceae</taxon>
        <taxon>Candidatus Methanofastidiosum</taxon>
    </lineage>
</organism>